<gene>
    <name evidence="4" type="ORF">H5410_050292</name>
</gene>
<sequence>MDSRNAFSPKMKISSSSKQPTDIGGISTQTAKAINTSSSSSSSRLPHKPNSTFSELLFQEKINSRNPFTPRMEIGSSSKQPEDIGGINTSSSSLHLPHKPKFTFSELLLQEKMNSRNTFTPRMEIGSSSRSVDAKIGSSRSIVAEIGSDRSNISMDFAASLNQPRLEQTITDPDTKDTYLLNLKIGSFSNGNCPVYRAVFSKYTYEAGRALPYDHVTLKIINMNLHENEFNLIRSQSDIRIALFENPHIIRCKKSFITANLLCKLPERLIPVVLKEVLIGLREELHVFYRPTPHNSLNAGDIFVNIHYYTKALSIKLAFERSVYDSEPPDCNGEESSSFLNPKSISIWGAAPEVFGSENEDNRGAKSDMWLLGITALELVYGNLPVKNRTDFDYIINKLREKKKFPKSLKKMMIKRDKKFKKVMDFAKRKKRVFSREFEEMVLACLRENPDERPTAKELLKTPFFSDIERNPFSPKMEIGSSSSSLPHKPNSTSSELLLQEKMNSSNPFSPKMEIGSSPKQPEDIGSSRSVDAQIGSSTNQPRDVGSSRSRVAEIGSLDSNQPRLGQTITDPDTKDTYILNLEIGSFSNGHCPVYRAKVFKYFYDVGKSLPYGYVTLKIINMNLHDHEFHLIRRQSHTRLTYRQNPNIIRCKKTFMAANLFCICLPYMSEGSLRSILSTRPEKKLPENFIPVVLREVLVGLRDELHIFYTPTLHKSLSAGDIFIDIHSYTKEMWIKLAFQVSAYDSEPPNCNGEEASSFLNPKSISIWGAAPEVFESENEDNRGAKSDIWLLGITALELVYGNLPVKNRTGLNYIINKIREKKKFPKSLEKMMIKRDKKLKKVMDLVKRKKRVFSQEFEEMVLACLRENPDDRPTADELLKTPFFSDIERNPFSPKMKIASSSKQPTDTDSSRSVDAEIGSSSKQPIDIGSSRNVDAEIGSSSKQPIDIGSSRNVDAEIDSSSNRPRLEQTITDPDTKDTYFLNSEIVSFSNGNYPVYRALFSDFLYGTGRPFPRGYATLKIINMNLHEHRIFQPQNPNVIRCMKSFIASNSLCVSLPYMSEGSLRSILSTRPEKKLPENFIPVVLKQVVVGLQTKNPFSTKMEIGSSSKQPTDIGSSRSSDAEIGSFSNRPRPGQTITDPYTKDTYLLILKIGSFSNGRCPVYKALFSRNTYRSGGPVPRGYVTLKIIDMKLHQNEFKLIQHQLQKHLFQPQSPNIIRSKKTSFASNLLCVSLPYMSEGSLRSILSTRPEKKLPENFIPVVLREVLIGLRDEVHVFCRPTLHKSLNAGDIFVNIHDDTNEMSIKLAFEVSIYDSGPPFEEGSLFLNPKNISIWGAAPEVFESENEDNIGEKSDMWLLGITALELVYGNLPVKNRRDLNYIINKIREKKKFPKSLEKMMIKRDNKFKKVMDLVKRKKRVFSREFEEMVLACLRENPENRPTAFELLNTPFFSDIEKFKQFVLIEQ</sequence>
<evidence type="ECO:0000313" key="5">
    <source>
        <dbReference type="Proteomes" id="UP000824120"/>
    </source>
</evidence>
<feature type="domain" description="Protein kinase" evidence="3">
    <location>
        <begin position="179"/>
        <end position="465"/>
    </location>
</feature>
<dbReference type="GO" id="GO:0005524">
    <property type="term" value="F:ATP binding"/>
    <property type="evidence" value="ECO:0007669"/>
    <property type="project" value="InterPro"/>
</dbReference>
<dbReference type="Pfam" id="PF00069">
    <property type="entry name" value="Pkinase"/>
    <property type="match status" value="3"/>
</dbReference>
<reference evidence="4 5" key="1">
    <citation type="submission" date="2020-09" db="EMBL/GenBank/DDBJ databases">
        <title>De no assembly of potato wild relative species, Solanum commersonii.</title>
        <authorList>
            <person name="Cho K."/>
        </authorList>
    </citation>
    <scope>NUCLEOTIDE SEQUENCE [LARGE SCALE GENOMIC DNA]</scope>
    <source>
        <strain evidence="4">LZ3.2</strain>
        <tissue evidence="4">Leaf</tissue>
    </source>
</reference>
<dbReference type="PANTHER" id="PTHR48014">
    <property type="entry name" value="SERINE/THREONINE-PROTEIN KINASE FRAY2"/>
    <property type="match status" value="1"/>
</dbReference>
<evidence type="ECO:0000313" key="4">
    <source>
        <dbReference type="EMBL" id="KAG5579665.1"/>
    </source>
</evidence>
<proteinExistence type="inferred from homology"/>
<dbReference type="InterPro" id="IPR011009">
    <property type="entry name" value="Kinase-like_dom_sf"/>
</dbReference>
<dbReference type="InterPro" id="IPR047173">
    <property type="entry name" value="STRAD_A/B-like"/>
</dbReference>
<feature type="compositionally biased region" description="Polar residues" evidence="2">
    <location>
        <begin position="1101"/>
        <end position="1120"/>
    </location>
</feature>
<evidence type="ECO:0000259" key="3">
    <source>
        <dbReference type="PROSITE" id="PS50011"/>
    </source>
</evidence>
<dbReference type="GO" id="GO:0004672">
    <property type="term" value="F:protein kinase activity"/>
    <property type="evidence" value="ECO:0007669"/>
    <property type="project" value="InterPro"/>
</dbReference>
<feature type="region of interest" description="Disordered" evidence="2">
    <location>
        <begin position="891"/>
        <end position="973"/>
    </location>
</feature>
<evidence type="ECO:0000256" key="2">
    <source>
        <dbReference type="SAM" id="MobiDB-lite"/>
    </source>
</evidence>
<dbReference type="GO" id="GO:0043539">
    <property type="term" value="F:protein serine/threonine kinase activator activity"/>
    <property type="evidence" value="ECO:0007669"/>
    <property type="project" value="InterPro"/>
</dbReference>
<feature type="domain" description="Protein kinase" evidence="3">
    <location>
        <begin position="578"/>
        <end position="885"/>
    </location>
</feature>
<protein>
    <recommendedName>
        <fullName evidence="3">Protein kinase domain-containing protein</fullName>
    </recommendedName>
</protein>
<feature type="domain" description="Protein kinase" evidence="3">
    <location>
        <begin position="1147"/>
        <end position="1451"/>
    </location>
</feature>
<feature type="region of interest" description="Disordered" evidence="2">
    <location>
        <begin position="471"/>
        <end position="572"/>
    </location>
</feature>
<feature type="region of interest" description="Disordered" evidence="2">
    <location>
        <begin position="1101"/>
        <end position="1140"/>
    </location>
</feature>
<feature type="compositionally biased region" description="Polar residues" evidence="2">
    <location>
        <begin position="960"/>
        <end position="973"/>
    </location>
</feature>
<name>A0A9J5WV23_SOLCO</name>
<evidence type="ECO:0000256" key="1">
    <source>
        <dbReference type="ARBA" id="ARBA00008874"/>
    </source>
</evidence>
<dbReference type="SUPFAM" id="SSF56112">
    <property type="entry name" value="Protein kinase-like (PK-like)"/>
    <property type="match status" value="4"/>
</dbReference>
<feature type="compositionally biased region" description="Polar residues" evidence="2">
    <location>
        <begin position="527"/>
        <end position="550"/>
    </location>
</feature>
<feature type="compositionally biased region" description="Low complexity" evidence="2">
    <location>
        <begin position="481"/>
        <end position="495"/>
    </location>
</feature>
<feature type="compositionally biased region" description="Polar residues" evidence="2">
    <location>
        <begin position="900"/>
        <end position="909"/>
    </location>
</feature>
<dbReference type="PANTHER" id="PTHR48014:SF16">
    <property type="entry name" value="KINASE"/>
    <property type="match status" value="1"/>
</dbReference>
<dbReference type="SMART" id="SM00220">
    <property type="entry name" value="S_TKc"/>
    <property type="match status" value="2"/>
</dbReference>
<dbReference type="Gene3D" id="1.10.510.10">
    <property type="entry name" value="Transferase(Phosphotransferase) domain 1"/>
    <property type="match status" value="3"/>
</dbReference>
<comment type="similarity">
    <text evidence="1">Belongs to the protein kinase superfamily. STE Ser/Thr protein kinase family. STE20 subfamily.</text>
</comment>
<feature type="region of interest" description="Disordered" evidence="2">
    <location>
        <begin position="1"/>
        <end position="50"/>
    </location>
</feature>
<dbReference type="InterPro" id="IPR000719">
    <property type="entry name" value="Prot_kinase_dom"/>
</dbReference>
<dbReference type="Proteomes" id="UP000824120">
    <property type="component" value="Chromosome 10"/>
</dbReference>
<accession>A0A9J5WV23</accession>
<feature type="compositionally biased region" description="Polar residues" evidence="2">
    <location>
        <begin position="558"/>
        <end position="571"/>
    </location>
</feature>
<comment type="caution">
    <text evidence="4">The sequence shown here is derived from an EMBL/GenBank/DDBJ whole genome shotgun (WGS) entry which is preliminary data.</text>
</comment>
<feature type="compositionally biased region" description="Polar residues" evidence="2">
    <location>
        <begin position="13"/>
        <end position="36"/>
    </location>
</feature>
<organism evidence="4 5">
    <name type="scientific">Solanum commersonii</name>
    <name type="common">Commerson's wild potato</name>
    <name type="synonym">Commerson's nightshade</name>
    <dbReference type="NCBI Taxonomy" id="4109"/>
    <lineage>
        <taxon>Eukaryota</taxon>
        <taxon>Viridiplantae</taxon>
        <taxon>Streptophyta</taxon>
        <taxon>Embryophyta</taxon>
        <taxon>Tracheophyta</taxon>
        <taxon>Spermatophyta</taxon>
        <taxon>Magnoliopsida</taxon>
        <taxon>eudicotyledons</taxon>
        <taxon>Gunneridae</taxon>
        <taxon>Pentapetalae</taxon>
        <taxon>asterids</taxon>
        <taxon>lamiids</taxon>
        <taxon>Solanales</taxon>
        <taxon>Solanaceae</taxon>
        <taxon>Solanoideae</taxon>
        <taxon>Solaneae</taxon>
        <taxon>Solanum</taxon>
    </lineage>
</organism>
<dbReference type="OrthoDB" id="248923at2759"/>
<dbReference type="PROSITE" id="PS50011">
    <property type="entry name" value="PROTEIN_KINASE_DOM"/>
    <property type="match status" value="3"/>
</dbReference>
<keyword evidence="5" id="KW-1185">Reference proteome</keyword>
<dbReference type="EMBL" id="JACXVP010000010">
    <property type="protein sequence ID" value="KAG5579665.1"/>
    <property type="molecule type" value="Genomic_DNA"/>
</dbReference>